<protein>
    <submittedName>
        <fullName evidence="2">Tat (Twin-arginine translocation) pathway signal sequence domain protein</fullName>
    </submittedName>
</protein>
<sequence length="819" mass="90158">MKGVQSVGVTVLTLLSHTREAAAAACPASTTQVDTFSVEGKSWLACEDLAVPGGTLALVPTDDEDGAETVYLPKTYEPYSPEPDESYYLGLGKKTVLAAKWDMLGDAIVNQCETKTPTTGLCEPTWSRVERAVPVMRYSQGNKDATGNEFMCSPYEEESGVRTFTGSRSASVDATFSDHADDCTDNGFPRPQGYVMNLTAIANGEPPIQIDGWKKYVNFSGMAEGLVGLPSPNLVFYFPLLTQNFSTWGGSRYWTMIASPVPDMQGGREQSVWFRFQQLKCAGPAMAPPCALHGKPQYYDTYWYSYSPITSRWIRPELMANASGFYANILAVQRYWEAELAAEGMMALELPETPTTNGTWLEQQSVFAFVRSMISRDDTWHPRYGVLPGYGITLQDGFQDTFTSTATAALEWGAFPYARGVIDNWLRYYVRDNGMVTYRAEELAQSGRMLTIFALYVDSTGDRELMLTHFGKVRALAQWLLYRYQQSLADHPDPADPAHGILGGGDEGDGFVSIYETYGKQELPHYYSTTANAVRGFEDAGLMWRTIGQATGRLDVMDHADELLTAAPQARAKLLASIAKKIYVTGNPRAPRCVPTIADPPTPDDYGMPGGCLGDFRGYPELMYSGLLSKTQTDDLFTYLTYGNNTHLVVRPLTLGAAGYNSKQTTYTAYGMAYGLLCQDMIERFLLHWFGMSAHTYTRGTFTTPEASHPDRDVGSTDYVAAGVVTAPTYLKWALLFEDPNTRCVWVAKALPPAGSAPPGGVRLRMRTPVEFAGKLAAVTVGGKPWTSFDAREETIVLSLADLTPQLLTELRSVVATFR</sequence>
<evidence type="ECO:0000256" key="1">
    <source>
        <dbReference type="SAM" id="SignalP"/>
    </source>
</evidence>
<name>A0A0M0JK03_9EUKA</name>
<dbReference type="AlphaFoldDB" id="A0A0M0JK03"/>
<proteinExistence type="predicted"/>
<evidence type="ECO:0000313" key="2">
    <source>
        <dbReference type="EMBL" id="KOO26820.1"/>
    </source>
</evidence>
<reference evidence="3" key="1">
    <citation type="journal article" date="2015" name="PLoS Genet.">
        <title>Genome Sequence and Transcriptome Analyses of Chrysochromulina tobin: Metabolic Tools for Enhanced Algal Fitness in the Prominent Order Prymnesiales (Haptophyceae).</title>
        <authorList>
            <person name="Hovde B.T."/>
            <person name="Deodato C.R."/>
            <person name="Hunsperger H.M."/>
            <person name="Ryken S.A."/>
            <person name="Yost W."/>
            <person name="Jha R.K."/>
            <person name="Patterson J."/>
            <person name="Monnat R.J. Jr."/>
            <person name="Barlow S.B."/>
            <person name="Starkenburg S.R."/>
            <person name="Cattolico R.A."/>
        </authorList>
    </citation>
    <scope>NUCLEOTIDE SEQUENCE</scope>
    <source>
        <strain evidence="3">CCMP291</strain>
    </source>
</reference>
<keyword evidence="1" id="KW-0732">Signal</keyword>
<gene>
    <name evidence="2" type="ORF">Ctob_006434</name>
</gene>
<evidence type="ECO:0000313" key="3">
    <source>
        <dbReference type="Proteomes" id="UP000037460"/>
    </source>
</evidence>
<feature type="chain" id="PRO_5005601830" evidence="1">
    <location>
        <begin position="24"/>
        <end position="819"/>
    </location>
</feature>
<comment type="caution">
    <text evidence="2">The sequence shown here is derived from an EMBL/GenBank/DDBJ whole genome shotgun (WGS) entry which is preliminary data.</text>
</comment>
<dbReference type="OrthoDB" id="3455587at2759"/>
<dbReference type="Proteomes" id="UP000037460">
    <property type="component" value="Unassembled WGS sequence"/>
</dbReference>
<accession>A0A0M0JK03</accession>
<dbReference type="EMBL" id="JWZX01002796">
    <property type="protein sequence ID" value="KOO26820.1"/>
    <property type="molecule type" value="Genomic_DNA"/>
</dbReference>
<feature type="signal peptide" evidence="1">
    <location>
        <begin position="1"/>
        <end position="23"/>
    </location>
</feature>
<keyword evidence="3" id="KW-1185">Reference proteome</keyword>
<organism evidence="2 3">
    <name type="scientific">Chrysochromulina tobinii</name>
    <dbReference type="NCBI Taxonomy" id="1460289"/>
    <lineage>
        <taxon>Eukaryota</taxon>
        <taxon>Haptista</taxon>
        <taxon>Haptophyta</taxon>
        <taxon>Prymnesiophyceae</taxon>
        <taxon>Prymnesiales</taxon>
        <taxon>Chrysochromulinaceae</taxon>
        <taxon>Chrysochromulina</taxon>
    </lineage>
</organism>